<comment type="caution">
    <text evidence="14">The sequence shown here is derived from an EMBL/GenBank/DDBJ whole genome shotgun (WGS) entry which is preliminary data.</text>
</comment>
<dbReference type="Gene3D" id="6.10.140.1330">
    <property type="match status" value="1"/>
</dbReference>
<keyword evidence="8" id="KW-0915">Sodium</keyword>
<feature type="domain" description="Cation/H+ exchanger transmembrane" evidence="13">
    <location>
        <begin position="13"/>
        <end position="408"/>
    </location>
</feature>
<comment type="similarity">
    <text evidence="2">Belongs to the monovalent cation:proton antiporter 1 (CPA1) transporter (TC 2.A.36) family.</text>
</comment>
<feature type="transmembrane region" description="Helical" evidence="12">
    <location>
        <begin position="6"/>
        <end position="22"/>
    </location>
</feature>
<dbReference type="GO" id="GO:0015385">
    <property type="term" value="F:sodium:proton antiporter activity"/>
    <property type="evidence" value="ECO:0007669"/>
    <property type="project" value="InterPro"/>
</dbReference>
<feature type="transmembrane region" description="Helical" evidence="12">
    <location>
        <begin position="127"/>
        <end position="153"/>
    </location>
</feature>
<dbReference type="Proteomes" id="UP000521017">
    <property type="component" value="Unassembled WGS sequence"/>
</dbReference>
<dbReference type="InterPro" id="IPR018422">
    <property type="entry name" value="Cation/H_exchanger_CPA1"/>
</dbReference>
<gene>
    <name evidence="14" type="ORF">HDF25_004229</name>
</gene>
<proteinExistence type="inferred from homology"/>
<evidence type="ECO:0000313" key="14">
    <source>
        <dbReference type="EMBL" id="MBB6502052.1"/>
    </source>
</evidence>
<evidence type="ECO:0000256" key="1">
    <source>
        <dbReference type="ARBA" id="ARBA00004651"/>
    </source>
</evidence>
<evidence type="ECO:0000256" key="10">
    <source>
        <dbReference type="ARBA" id="ARBA00023136"/>
    </source>
</evidence>
<evidence type="ECO:0000256" key="3">
    <source>
        <dbReference type="ARBA" id="ARBA00022448"/>
    </source>
</evidence>
<evidence type="ECO:0000256" key="2">
    <source>
        <dbReference type="ARBA" id="ARBA00007367"/>
    </source>
</evidence>
<feature type="transmembrane region" description="Helical" evidence="12">
    <location>
        <begin position="204"/>
        <end position="223"/>
    </location>
</feature>
<evidence type="ECO:0000256" key="5">
    <source>
        <dbReference type="ARBA" id="ARBA00022475"/>
    </source>
</evidence>
<dbReference type="Pfam" id="PF00999">
    <property type="entry name" value="Na_H_Exchanger"/>
    <property type="match status" value="1"/>
</dbReference>
<dbReference type="RefSeq" id="WP_184628321.1">
    <property type="nucleotide sequence ID" value="NZ_JACHCC010000012.1"/>
</dbReference>
<evidence type="ECO:0000256" key="11">
    <source>
        <dbReference type="ARBA" id="ARBA00023201"/>
    </source>
</evidence>
<dbReference type="PANTHER" id="PTHR10110:SF195">
    <property type="entry name" value="NA(+)_H(+) ANTIPORTER NHAS2"/>
    <property type="match status" value="1"/>
</dbReference>
<keyword evidence="7 12" id="KW-1133">Transmembrane helix</keyword>
<feature type="transmembrane region" description="Helical" evidence="12">
    <location>
        <begin position="99"/>
        <end position="121"/>
    </location>
</feature>
<reference evidence="14 15" key="1">
    <citation type="submission" date="2020-08" db="EMBL/GenBank/DDBJ databases">
        <title>Genomic Encyclopedia of Type Strains, Phase IV (KMG-V): Genome sequencing to study the core and pangenomes of soil and plant-associated prokaryotes.</title>
        <authorList>
            <person name="Whitman W."/>
        </authorList>
    </citation>
    <scope>NUCLEOTIDE SEQUENCE [LARGE SCALE GENOMIC DNA]</scope>
    <source>
        <strain evidence="14 15">M2T3</strain>
    </source>
</reference>
<feature type="transmembrane region" description="Helical" evidence="12">
    <location>
        <begin position="67"/>
        <end position="87"/>
    </location>
</feature>
<dbReference type="GO" id="GO:0015386">
    <property type="term" value="F:potassium:proton antiporter activity"/>
    <property type="evidence" value="ECO:0007669"/>
    <property type="project" value="TreeGrafter"/>
</dbReference>
<keyword evidence="6 12" id="KW-0812">Transmembrane</keyword>
<evidence type="ECO:0000256" key="6">
    <source>
        <dbReference type="ARBA" id="ARBA00022692"/>
    </source>
</evidence>
<organism evidence="14 15">
    <name type="scientific">Pedobacter cryoconitis</name>
    <dbReference type="NCBI Taxonomy" id="188932"/>
    <lineage>
        <taxon>Bacteria</taxon>
        <taxon>Pseudomonadati</taxon>
        <taxon>Bacteroidota</taxon>
        <taxon>Sphingobacteriia</taxon>
        <taxon>Sphingobacteriales</taxon>
        <taxon>Sphingobacteriaceae</taxon>
        <taxon>Pedobacter</taxon>
    </lineage>
</organism>
<evidence type="ECO:0000313" key="15">
    <source>
        <dbReference type="Proteomes" id="UP000521017"/>
    </source>
</evidence>
<dbReference type="PANTHER" id="PTHR10110">
    <property type="entry name" value="SODIUM/HYDROGEN EXCHANGER"/>
    <property type="match status" value="1"/>
</dbReference>
<dbReference type="InterPro" id="IPR006153">
    <property type="entry name" value="Cation/H_exchanger_TM"/>
</dbReference>
<keyword evidence="11" id="KW-0739">Sodium transport</keyword>
<name>A0A7X0MK03_9SPHI</name>
<dbReference type="AlphaFoldDB" id="A0A7X0MK03"/>
<sequence length="415" mass="45271">MDTFTTITILVTISALISYLNHRYVKLPGTIGIMVIAISLSVLILITGKSFPAAYEFISQLTSSIDFTRTLLDVMLAFLLFASALHFDFEKLKAQKRPVLILSTVGVIGCTTIFGFLFYWAASLLHIEIPLLYCFLFGALISPTDPVAVLSVLKKSKIPPSLETIIGGESLFNDGVGILLFVSLRELTENTTMAFSWSHSAQLFAQEVFGGILLGVASGYLCTRLAKKVDELQTILMMTLAMVMGISVIGSLLHVSIPLAAVTAGLMLSNMKLGDNANSLHLKDILDKIWGLIDDLLNTILFVMIGLQIVIIPFFRNYWLISLLSVIFVLIARGLSIAAPTILMKRSLKTDYKRLGILIWAGLRGGISVALALSLPDSAYKPLIVSASYIIVIFSIIVQGLTLNKVVNKFSVNGF</sequence>
<evidence type="ECO:0000256" key="4">
    <source>
        <dbReference type="ARBA" id="ARBA00022449"/>
    </source>
</evidence>
<evidence type="ECO:0000256" key="7">
    <source>
        <dbReference type="ARBA" id="ARBA00022989"/>
    </source>
</evidence>
<evidence type="ECO:0000256" key="8">
    <source>
        <dbReference type="ARBA" id="ARBA00023053"/>
    </source>
</evidence>
<keyword evidence="3" id="KW-0813">Transport</keyword>
<keyword evidence="9" id="KW-0406">Ion transport</keyword>
<protein>
    <submittedName>
        <fullName evidence="14">CPA1 family monovalent cation:H+ antiporter</fullName>
    </submittedName>
</protein>
<dbReference type="EMBL" id="JACHCC010000012">
    <property type="protein sequence ID" value="MBB6502052.1"/>
    <property type="molecule type" value="Genomic_DNA"/>
</dbReference>
<feature type="transmembrane region" description="Helical" evidence="12">
    <location>
        <begin position="355"/>
        <end position="376"/>
    </location>
</feature>
<dbReference type="GO" id="GO:0098719">
    <property type="term" value="P:sodium ion import across plasma membrane"/>
    <property type="evidence" value="ECO:0007669"/>
    <property type="project" value="TreeGrafter"/>
</dbReference>
<feature type="transmembrane region" description="Helical" evidence="12">
    <location>
        <begin position="29"/>
        <end position="47"/>
    </location>
</feature>
<dbReference type="GO" id="GO:0005886">
    <property type="term" value="C:plasma membrane"/>
    <property type="evidence" value="ECO:0007669"/>
    <property type="project" value="UniProtKB-SubCell"/>
</dbReference>
<evidence type="ECO:0000256" key="9">
    <source>
        <dbReference type="ARBA" id="ARBA00023065"/>
    </source>
</evidence>
<dbReference type="GO" id="GO:0051453">
    <property type="term" value="P:regulation of intracellular pH"/>
    <property type="evidence" value="ECO:0007669"/>
    <property type="project" value="TreeGrafter"/>
</dbReference>
<keyword evidence="10 12" id="KW-0472">Membrane</keyword>
<keyword evidence="4" id="KW-0050">Antiport</keyword>
<feature type="transmembrane region" description="Helical" evidence="12">
    <location>
        <begin position="235"/>
        <end position="253"/>
    </location>
</feature>
<evidence type="ECO:0000259" key="13">
    <source>
        <dbReference type="Pfam" id="PF00999"/>
    </source>
</evidence>
<comment type="subcellular location">
    <subcellularLocation>
        <location evidence="1">Cell membrane</location>
        <topology evidence="1">Multi-pass membrane protein</topology>
    </subcellularLocation>
</comment>
<evidence type="ECO:0000256" key="12">
    <source>
        <dbReference type="SAM" id="Phobius"/>
    </source>
</evidence>
<feature type="transmembrane region" description="Helical" evidence="12">
    <location>
        <begin position="165"/>
        <end position="184"/>
    </location>
</feature>
<keyword evidence="5" id="KW-1003">Cell membrane</keyword>
<accession>A0A7X0MK03</accession>
<feature type="transmembrane region" description="Helical" evidence="12">
    <location>
        <begin position="321"/>
        <end position="343"/>
    </location>
</feature>
<feature type="transmembrane region" description="Helical" evidence="12">
    <location>
        <begin position="382"/>
        <end position="403"/>
    </location>
</feature>
<feature type="transmembrane region" description="Helical" evidence="12">
    <location>
        <begin position="296"/>
        <end position="315"/>
    </location>
</feature>